<evidence type="ECO:0000256" key="1">
    <source>
        <dbReference type="SAM" id="MobiDB-lite"/>
    </source>
</evidence>
<evidence type="ECO:0000313" key="3">
    <source>
        <dbReference type="Proteomes" id="UP001157109"/>
    </source>
</evidence>
<feature type="region of interest" description="Disordered" evidence="1">
    <location>
        <begin position="69"/>
        <end position="101"/>
    </location>
</feature>
<evidence type="ECO:0000313" key="2">
    <source>
        <dbReference type="EMBL" id="GMA18502.1"/>
    </source>
</evidence>
<protein>
    <recommendedName>
        <fullName evidence="4">Amidohydrolase 3 domain-containing protein</fullName>
    </recommendedName>
</protein>
<keyword evidence="3" id="KW-1185">Reference proteome</keyword>
<organism evidence="2 3">
    <name type="scientific">Arsenicicoccus piscis</name>
    <dbReference type="NCBI Taxonomy" id="673954"/>
    <lineage>
        <taxon>Bacteria</taxon>
        <taxon>Bacillati</taxon>
        <taxon>Actinomycetota</taxon>
        <taxon>Actinomycetes</taxon>
        <taxon>Micrococcales</taxon>
        <taxon>Intrasporangiaceae</taxon>
        <taxon>Arsenicicoccus</taxon>
    </lineage>
</organism>
<dbReference type="EMBL" id="BSUJ01000001">
    <property type="protein sequence ID" value="GMA18502.1"/>
    <property type="molecule type" value="Genomic_DNA"/>
</dbReference>
<accession>A0ABQ6HK08</accession>
<reference evidence="3" key="1">
    <citation type="journal article" date="2019" name="Int. J. Syst. Evol. Microbiol.">
        <title>The Global Catalogue of Microorganisms (GCM) 10K type strain sequencing project: providing services to taxonomists for standard genome sequencing and annotation.</title>
        <authorList>
            <consortium name="The Broad Institute Genomics Platform"/>
            <consortium name="The Broad Institute Genome Sequencing Center for Infectious Disease"/>
            <person name="Wu L."/>
            <person name="Ma J."/>
        </authorList>
    </citation>
    <scope>NUCLEOTIDE SEQUENCE [LARGE SCALE GENOMIC DNA]</scope>
    <source>
        <strain evidence="3">NBRC 105830</strain>
    </source>
</reference>
<dbReference type="Proteomes" id="UP001157109">
    <property type="component" value="Unassembled WGS sequence"/>
</dbReference>
<sequence length="101" mass="10476">MILAAPSVLLPDGSAERGFVEVTDSTITGVSAHAPTPVASQDAVDPTVAPEQVDLEALGITHLAPGFVDIHNHGGGERPSPRAPWPRPEPSRCTARTGPPR</sequence>
<name>A0ABQ6HK08_9MICO</name>
<evidence type="ECO:0008006" key="4">
    <source>
        <dbReference type="Google" id="ProtNLM"/>
    </source>
</evidence>
<feature type="compositionally biased region" description="Basic and acidic residues" evidence="1">
    <location>
        <begin position="70"/>
        <end position="80"/>
    </location>
</feature>
<comment type="caution">
    <text evidence="2">The sequence shown here is derived from an EMBL/GenBank/DDBJ whole genome shotgun (WGS) entry which is preliminary data.</text>
</comment>
<gene>
    <name evidence="2" type="ORF">GCM10025862_05230</name>
</gene>
<dbReference type="RefSeq" id="WP_284283549.1">
    <property type="nucleotide sequence ID" value="NZ_BSUJ01000001.1"/>
</dbReference>
<proteinExistence type="predicted"/>